<dbReference type="InterPro" id="IPR010918">
    <property type="entry name" value="PurM-like_C_dom"/>
</dbReference>
<dbReference type="InterPro" id="IPR036676">
    <property type="entry name" value="PurM-like_C_sf"/>
</dbReference>
<evidence type="ECO:0000256" key="13">
    <source>
        <dbReference type="ARBA" id="ARBA00057317"/>
    </source>
</evidence>
<accession>A0A158SUP8</accession>
<dbReference type="InterPro" id="IPR010073">
    <property type="entry name" value="PurL_large"/>
</dbReference>
<dbReference type="PANTHER" id="PTHR10099">
    <property type="entry name" value="PHOSPHORIBOSYLFORMYLGLYCINAMIDINE SYNTHASE"/>
    <property type="match status" value="1"/>
</dbReference>
<dbReference type="SUPFAM" id="SSF56042">
    <property type="entry name" value="PurM C-terminal domain-like"/>
    <property type="match status" value="2"/>
</dbReference>
<sequence length="1325" mass="146195">MFYFVNANVCFVRYNTSVFYFSFIRNCNMTVKTFRGSPALSEFRLTQLQQKCQQYQLPITSVYAEYLHFVEQKTSLGEDEIVKLQALLHYGSMFSELKPAGYCLIVTPRVGTISSWSSKATDIAHNCGLSKVNRIERGIAYYFNIERDLTEAELATLKDLLHDRMLETVLNHETEAALLFTQQEPKALTTIDILNGGRQALEQANIALGLALADDEMDYLVESFTALKRNPQDVELYMFAQANSEHCRHKIFNADWIIDGKKQDKSLFKMIKNTFEQTPDFVLSAYKDNAAVMEGSKVGRWFPDPDGQYRVHQEDVHILMKVETHNHPTAISPFPGAATGSGGEIRDEGATGRGAKPKAGLTGFSVSNLVIPNFEQPWENPLSKPNRIASALDIMIDAPLGSAAFNNEFGRPALLGYFRTYEEKVNSFAGKEVRGYHKPIMLAGGIGNIRGEQVQKGEIPIGAKLIVLGGAAMNIGLGGGAASSMDSGKSKEDLDFASVQRENPEMERRCQEVIDRCWQLGEENPILFIHDVGAGGLSNAMPELVHDGKRGGKFDLRSILCDEKGMSPLEIWCNESQERYVLAVAPENLELFTALCERERAPFAVIGEATQAEHLILHDSHFDNNPIDLPMNVLLGKTPKMTREVLSKTVENQSLKTEGIQLKEAFHRVLRLPVVAEKTFLITIGDRSVTGMVARDQMVGPWQIPVSDVAVTTASLDSYHGEAMAMGERSPVALLDFSASARLAVAEAITNIAGTHIGEMKRIKLSANWMSAAGHTGEDAGLYEAVKAVGEELCPALGLTIPVGKDSMSMKTTWIDNGEQKSVTAPLSLVISAFARVEDVRKTLTPQLRTDKGFSSLLLIDLGEGHNRLGATALAQVYKQLGDKPADVVKVQRLKDFYNAMQTLVAEDKLLAYHDRSDGGLITTLAEMAFAGHCGVEVDISALGDNDLAVLFNEELGAVIQVADSQLESVREVLKAHNLLGITHQLGTVTADDRFEISRGSHKLFNEKRSELRSIWAELTYQMQRLRDNPECAEQEFEAKKKPDDKGLSVFLTYDVNEDITAPFINKGVKPTIAILREQGVNSHYEMAAAFDRAGFNAIDVHMSDLMIGRRNLAEFNAMVACGGFSYGDVLGAGGGWAKSILFNPKLHEQFSQFFINPNTLTLGVCNGCQMISNLAEIIPGTENWPHFVRNKSERFEARVSLVKINEVDSVWFAGMAGSHMPIAVSHGEGQVKFKSVEQFAGLKAQGIIAAQYIDNNGSPTELYPANPNGSAEGITAITNLDGRVAIMMPHPERVFRAVSNSWHPENWTEDGAWMRLFRNARMVF</sequence>
<dbReference type="HAMAP" id="MF_00419">
    <property type="entry name" value="PurL_1"/>
    <property type="match status" value="1"/>
</dbReference>
<keyword evidence="9 14" id="KW-0067">ATP-binding</keyword>
<dbReference type="InterPro" id="IPR036921">
    <property type="entry name" value="PurM-like_N_sf"/>
</dbReference>
<dbReference type="SMART" id="SM01211">
    <property type="entry name" value="GATase_5"/>
    <property type="match status" value="1"/>
</dbReference>
<keyword evidence="8 14" id="KW-0658">Purine biosynthesis</keyword>
<dbReference type="Gene3D" id="1.10.8.750">
    <property type="entry name" value="Phosphoribosylformylglycinamidine synthase, linker domain"/>
    <property type="match status" value="1"/>
</dbReference>
<evidence type="ECO:0000256" key="4">
    <source>
        <dbReference type="ARBA" id="ARBA00022490"/>
    </source>
</evidence>
<comment type="similarity">
    <text evidence="3 14">In the N-terminal section; belongs to the FGAMS family.</text>
</comment>
<evidence type="ECO:0000313" key="21">
    <source>
        <dbReference type="Proteomes" id="UP000050700"/>
    </source>
</evidence>
<dbReference type="EMBL" id="JMQP01000002">
    <property type="protein sequence ID" value="KIS34592.1"/>
    <property type="molecule type" value="Genomic_DNA"/>
</dbReference>
<comment type="pathway">
    <text evidence="2 14">Purine metabolism; IMP biosynthesis via de novo pathway; 5-amino-1-(5-phospho-D-ribosyl)imidazole from N(2)-formyl-N(1)-(5-phospho-D-ribosyl)glycinamide: step 1/2.</text>
</comment>
<dbReference type="GO" id="GO:0006189">
    <property type="term" value="P:'de novo' IMP biosynthetic process"/>
    <property type="evidence" value="ECO:0007669"/>
    <property type="project" value="UniProtKB-UniRule"/>
</dbReference>
<keyword evidence="6 14" id="KW-0479">Metal-binding</keyword>
<evidence type="ECO:0000256" key="1">
    <source>
        <dbReference type="ARBA" id="ARBA00004496"/>
    </source>
</evidence>
<dbReference type="FunFam" id="1.10.8.750:FF:000002">
    <property type="entry name" value="Phosphoribosylformylglycinamidine synthase"/>
    <property type="match status" value="1"/>
</dbReference>
<dbReference type="Pfam" id="PF13507">
    <property type="entry name" value="GATase_5"/>
    <property type="match status" value="1"/>
</dbReference>
<evidence type="ECO:0000256" key="2">
    <source>
        <dbReference type="ARBA" id="ARBA00004920"/>
    </source>
</evidence>
<keyword evidence="11 14" id="KW-0315">Glutamine amidotransferase</keyword>
<evidence type="ECO:0000256" key="5">
    <source>
        <dbReference type="ARBA" id="ARBA00022598"/>
    </source>
</evidence>
<dbReference type="PATRIC" id="fig|727.582.peg.155"/>
<dbReference type="SUPFAM" id="SSF52317">
    <property type="entry name" value="Class I glutamine amidotransferase-like"/>
    <property type="match status" value="1"/>
</dbReference>
<evidence type="ECO:0000256" key="14">
    <source>
        <dbReference type="HAMAP-Rule" id="MF_00419"/>
    </source>
</evidence>
<comment type="caution">
    <text evidence="20">The sequence shown here is derived from an EMBL/GenBank/DDBJ whole genome shotgun (WGS) entry which is preliminary data.</text>
</comment>
<dbReference type="InterPro" id="IPR041609">
    <property type="entry name" value="PurL_linker"/>
</dbReference>
<feature type="domain" description="FGAR-AT PurM N-terminal-like" evidence="19">
    <location>
        <begin position="677"/>
        <end position="836"/>
    </location>
</feature>
<keyword evidence="5 14" id="KW-0436">Ligase</keyword>
<evidence type="ECO:0000259" key="19">
    <source>
        <dbReference type="Pfam" id="PF22689"/>
    </source>
</evidence>
<feature type="active site" evidence="14">
    <location>
        <position position="1293"/>
    </location>
</feature>
<dbReference type="InterPro" id="IPR036604">
    <property type="entry name" value="PurS-like_sf"/>
</dbReference>
<evidence type="ECO:0000256" key="11">
    <source>
        <dbReference type="ARBA" id="ARBA00022962"/>
    </source>
</evidence>
<feature type="binding site" evidence="14">
    <location>
        <position position="915"/>
    </location>
    <ligand>
        <name>Mg(2+)</name>
        <dbReference type="ChEBI" id="CHEBI:18420"/>
    </ligand>
</feature>
<feature type="binding site" evidence="14">
    <location>
        <position position="747"/>
    </location>
    <ligand>
        <name>Mg(2+)</name>
        <dbReference type="ChEBI" id="CHEBI:18420"/>
    </ligand>
</feature>
<dbReference type="SUPFAM" id="SSF55326">
    <property type="entry name" value="PurM N-terminal domain-like"/>
    <property type="match status" value="2"/>
</dbReference>
<feature type="active site" description="Nucleophile" evidence="14">
    <location>
        <position position="1166"/>
    </location>
</feature>
<feature type="domain" description="Phosphoribosylformylglycinamidine synthase N-terminal" evidence="18">
    <location>
        <begin position="65"/>
        <end position="180"/>
    </location>
</feature>
<evidence type="ECO:0000256" key="8">
    <source>
        <dbReference type="ARBA" id="ARBA00022755"/>
    </source>
</evidence>
<dbReference type="FunFam" id="3.90.650.10:FF:000005">
    <property type="entry name" value="Phosphoribosylformylglycinamidine synthase"/>
    <property type="match status" value="1"/>
</dbReference>
<feature type="domain" description="PurM-like C-terminal" evidence="16">
    <location>
        <begin position="462"/>
        <end position="618"/>
    </location>
</feature>
<dbReference type="FunFam" id="3.90.650.10:FF:000002">
    <property type="entry name" value="Phosphoribosylformylglycinamidine synthase"/>
    <property type="match status" value="1"/>
</dbReference>
<dbReference type="UniPathway" id="UPA00074">
    <property type="reaction ID" value="UER00128"/>
</dbReference>
<dbReference type="Gene3D" id="3.40.50.880">
    <property type="match status" value="1"/>
</dbReference>
<feature type="domain" description="PurM-like C-terminal" evidence="16">
    <location>
        <begin position="864"/>
        <end position="997"/>
    </location>
</feature>
<evidence type="ECO:0000256" key="6">
    <source>
        <dbReference type="ARBA" id="ARBA00022723"/>
    </source>
</evidence>
<protein>
    <recommendedName>
        <fullName evidence="14">Phosphoribosylformylglycinamidine synthase</fullName>
        <shortName evidence="14">FGAM synthase</shortName>
        <shortName evidence="14">FGAMS</shortName>
        <ecNumber evidence="14">6.3.5.3</ecNumber>
    </recommendedName>
    <alternativeName>
        <fullName evidence="14">Formylglycinamide ribonucleotide amidotransferase</fullName>
        <shortName evidence="14">FGAR amidotransferase</shortName>
        <shortName evidence="14">FGAR-AT</shortName>
    </alternativeName>
</protein>
<dbReference type="FunFam" id="3.30.1330.10:FF:000002">
    <property type="entry name" value="Phosphoribosylformylglycinamidine synthase"/>
    <property type="match status" value="1"/>
</dbReference>
<comment type="function">
    <text evidence="13 14">Phosphoribosylformylglycinamidine synthase involved in the purines biosynthetic pathway. Catalyzes the ATP-dependent conversion of formylglycinamide ribonucleotide (FGAR) and glutamine to yield formylglycinamidine ribonucleotide (FGAM) and glutamate.</text>
</comment>
<name>A0A158SUP8_HAEIF</name>
<dbReference type="CDD" id="cd01740">
    <property type="entry name" value="GATase1_FGAR_AT"/>
    <property type="match status" value="1"/>
</dbReference>
<evidence type="ECO:0000313" key="20">
    <source>
        <dbReference type="EMBL" id="KIS34592.1"/>
    </source>
</evidence>
<dbReference type="PROSITE" id="PS51273">
    <property type="entry name" value="GATASE_TYPE_1"/>
    <property type="match status" value="1"/>
</dbReference>
<dbReference type="Gene3D" id="3.30.1330.10">
    <property type="entry name" value="PurM-like, N-terminal domain"/>
    <property type="match status" value="2"/>
</dbReference>
<feature type="active site" evidence="14">
    <location>
        <position position="1291"/>
    </location>
</feature>
<dbReference type="InterPro" id="IPR029062">
    <property type="entry name" value="Class_I_gatase-like"/>
</dbReference>
<dbReference type="Pfam" id="PF22689">
    <property type="entry name" value="FGAR-AT_PurM_N-like"/>
    <property type="match status" value="1"/>
</dbReference>
<dbReference type="Pfam" id="PF02769">
    <property type="entry name" value="AIRS_C"/>
    <property type="match status" value="2"/>
</dbReference>
<dbReference type="NCBIfam" id="TIGR01735">
    <property type="entry name" value="FGAM_synt"/>
    <property type="match status" value="1"/>
</dbReference>
<feature type="binding site" evidence="14">
    <location>
        <begin position="336"/>
        <end position="347"/>
    </location>
    <ligand>
        <name>ATP</name>
        <dbReference type="ChEBI" id="CHEBI:30616"/>
    </ligand>
</feature>
<evidence type="ECO:0000256" key="3">
    <source>
        <dbReference type="ARBA" id="ARBA00008608"/>
    </source>
</evidence>
<dbReference type="GO" id="GO:0046872">
    <property type="term" value="F:metal ion binding"/>
    <property type="evidence" value="ECO:0007669"/>
    <property type="project" value="UniProtKB-KW"/>
</dbReference>
<dbReference type="FunFam" id="3.30.1330.10:FF:000005">
    <property type="entry name" value="Phosphoribosylformylglycinamidine synthase"/>
    <property type="match status" value="1"/>
</dbReference>
<keyword evidence="4 14" id="KW-0963">Cytoplasm</keyword>
<dbReference type="CDD" id="cd02203">
    <property type="entry name" value="PurL_repeat1"/>
    <property type="match status" value="1"/>
</dbReference>
<evidence type="ECO:0000259" key="18">
    <source>
        <dbReference type="Pfam" id="PF18076"/>
    </source>
</evidence>
<comment type="subunit">
    <text evidence="14">Monomer.</text>
</comment>
<evidence type="ECO:0000256" key="9">
    <source>
        <dbReference type="ARBA" id="ARBA00022840"/>
    </source>
</evidence>
<comment type="caution">
    <text evidence="14">Lacks conserved residue(s) required for the propagation of feature annotation.</text>
</comment>
<comment type="subcellular location">
    <subcellularLocation>
        <location evidence="1 14">Cytoplasm</location>
    </subcellularLocation>
</comment>
<evidence type="ECO:0000256" key="12">
    <source>
        <dbReference type="ARBA" id="ARBA00052585"/>
    </source>
</evidence>
<dbReference type="SUPFAM" id="SSF109736">
    <property type="entry name" value="FGAM synthase PurL, linker domain"/>
    <property type="match status" value="1"/>
</dbReference>
<reference evidence="20 21" key="1">
    <citation type="submission" date="2014-05" db="EMBL/GenBank/DDBJ databases">
        <title>Methylome analysis of the phasevarions of Haemophilus influenzae.</title>
        <authorList>
            <person name="Atack J.M."/>
            <person name="Fox K.L."/>
            <person name="Power P.M."/>
            <person name="Clark T."/>
            <person name="Jurcisek J."/>
            <person name="Korlach J."/>
            <person name="Bakaletz L.O."/>
            <person name="Jennings M.P."/>
        </authorList>
    </citation>
    <scope>NUCLEOTIDE SEQUENCE [LARGE SCALE GENOMIC DNA]</scope>
    <source>
        <strain evidence="20 21">1209</strain>
    </source>
</reference>
<dbReference type="InterPro" id="IPR040707">
    <property type="entry name" value="FGAR-AT_N"/>
</dbReference>
<keyword evidence="10 14" id="KW-0460">Magnesium</keyword>
<dbReference type="GO" id="GO:0004642">
    <property type="term" value="F:phosphoribosylformylglycinamidine synthase activity"/>
    <property type="evidence" value="ECO:0007669"/>
    <property type="project" value="UniProtKB-UniRule"/>
</dbReference>
<dbReference type="PANTHER" id="PTHR10099:SF1">
    <property type="entry name" value="PHOSPHORIBOSYLFORMYLGLYCINAMIDINE SYNTHASE"/>
    <property type="match status" value="1"/>
</dbReference>
<dbReference type="NCBIfam" id="NF003672">
    <property type="entry name" value="PRK05297.1"/>
    <property type="match status" value="1"/>
</dbReference>
<feature type="binding site" evidence="14">
    <location>
        <position position="751"/>
    </location>
    <ligand>
        <name>Mg(2+)</name>
        <dbReference type="ChEBI" id="CHEBI:18420"/>
    </ligand>
</feature>
<comment type="catalytic activity">
    <reaction evidence="12 14">
        <text>N(2)-formyl-N(1)-(5-phospho-beta-D-ribosyl)glycinamide + L-glutamine + ATP + H2O = 2-formamido-N(1)-(5-O-phospho-beta-D-ribosyl)acetamidine + L-glutamate + ADP + phosphate + H(+)</text>
        <dbReference type="Rhea" id="RHEA:17129"/>
        <dbReference type="ChEBI" id="CHEBI:15377"/>
        <dbReference type="ChEBI" id="CHEBI:15378"/>
        <dbReference type="ChEBI" id="CHEBI:29985"/>
        <dbReference type="ChEBI" id="CHEBI:30616"/>
        <dbReference type="ChEBI" id="CHEBI:43474"/>
        <dbReference type="ChEBI" id="CHEBI:58359"/>
        <dbReference type="ChEBI" id="CHEBI:147286"/>
        <dbReference type="ChEBI" id="CHEBI:147287"/>
        <dbReference type="ChEBI" id="CHEBI:456216"/>
        <dbReference type="EC" id="6.3.5.3"/>
    </reaction>
</comment>
<proteinExistence type="inferred from homology"/>
<dbReference type="Pfam" id="PF18076">
    <property type="entry name" value="FGAR-AT_N"/>
    <property type="match status" value="1"/>
</dbReference>
<evidence type="ECO:0000259" key="17">
    <source>
        <dbReference type="Pfam" id="PF18072"/>
    </source>
</evidence>
<dbReference type="Gene3D" id="3.90.650.10">
    <property type="entry name" value="PurM-like C-terminal domain"/>
    <property type="match status" value="2"/>
</dbReference>
<organism evidence="20 21">
    <name type="scientific">Haemophilus influenzae</name>
    <dbReference type="NCBI Taxonomy" id="727"/>
    <lineage>
        <taxon>Bacteria</taxon>
        <taxon>Pseudomonadati</taxon>
        <taxon>Pseudomonadota</taxon>
        <taxon>Gammaproteobacteria</taxon>
        <taxon>Pasteurellales</taxon>
        <taxon>Pasteurellaceae</taxon>
        <taxon>Haemophilus</taxon>
    </lineage>
</organism>
<dbReference type="GO" id="GO:0005737">
    <property type="term" value="C:cytoplasm"/>
    <property type="evidence" value="ECO:0007669"/>
    <property type="project" value="UniProtKB-SubCell"/>
</dbReference>
<dbReference type="GO" id="GO:0005524">
    <property type="term" value="F:ATP binding"/>
    <property type="evidence" value="ECO:0007669"/>
    <property type="project" value="UniProtKB-UniRule"/>
</dbReference>
<feature type="domain" description="Phosphoribosylformylglycinamidine synthase linker" evidence="17">
    <location>
        <begin position="201"/>
        <end position="250"/>
    </location>
</feature>
<dbReference type="SUPFAM" id="SSF82697">
    <property type="entry name" value="PurS-like"/>
    <property type="match status" value="1"/>
</dbReference>
<evidence type="ECO:0000259" key="16">
    <source>
        <dbReference type="Pfam" id="PF02769"/>
    </source>
</evidence>
<evidence type="ECO:0000256" key="10">
    <source>
        <dbReference type="ARBA" id="ARBA00022842"/>
    </source>
</evidence>
<dbReference type="Proteomes" id="UP000050700">
    <property type="component" value="Unassembled WGS sequence"/>
</dbReference>
<dbReference type="InterPro" id="IPR055181">
    <property type="entry name" value="FGAR-AT_PurM_N-like"/>
</dbReference>
<feature type="binding site" evidence="14">
    <location>
        <position position="708"/>
    </location>
    <ligand>
        <name>Mg(2+)</name>
        <dbReference type="ChEBI" id="CHEBI:18420"/>
    </ligand>
</feature>
<evidence type="ECO:0000256" key="7">
    <source>
        <dbReference type="ARBA" id="ARBA00022741"/>
    </source>
</evidence>
<dbReference type="EC" id="6.3.5.3" evidence="14"/>
<dbReference type="Pfam" id="PF18072">
    <property type="entry name" value="FGAR-AT_linker"/>
    <property type="match status" value="1"/>
</dbReference>
<feature type="region of interest" description="Disordered" evidence="15">
    <location>
        <begin position="329"/>
        <end position="357"/>
    </location>
</feature>
<feature type="binding site" evidence="14">
    <location>
        <position position="917"/>
    </location>
    <ligand>
        <name>ATP</name>
        <dbReference type="ChEBI" id="CHEBI:30616"/>
    </ligand>
</feature>
<dbReference type="FunFam" id="3.40.50.880:FF:000008">
    <property type="entry name" value="Phosphoribosylformylglycinamidine synthase"/>
    <property type="match status" value="1"/>
</dbReference>
<gene>
    <name evidence="14 20" type="primary">purL</name>
    <name evidence="20" type="ORF">NTHI1209_00192</name>
</gene>
<keyword evidence="7 14" id="KW-0547">Nucleotide-binding</keyword>
<evidence type="ECO:0000256" key="15">
    <source>
        <dbReference type="SAM" id="MobiDB-lite"/>
    </source>
</evidence>